<keyword evidence="3" id="KW-1185">Reference proteome</keyword>
<name>A0AAW2CMH6_9ROSI</name>
<feature type="domain" description="Reverse transcriptase zinc-binding" evidence="1">
    <location>
        <begin position="50"/>
        <end position="137"/>
    </location>
</feature>
<gene>
    <name evidence="2" type="ORF">SO802_018479</name>
</gene>
<evidence type="ECO:0000313" key="3">
    <source>
        <dbReference type="Proteomes" id="UP001459277"/>
    </source>
</evidence>
<evidence type="ECO:0000313" key="2">
    <source>
        <dbReference type="EMBL" id="KAK9998876.1"/>
    </source>
</evidence>
<dbReference type="AlphaFoldDB" id="A0AAW2CMH6"/>
<dbReference type="EMBL" id="JAZDWU010000006">
    <property type="protein sequence ID" value="KAK9998876.1"/>
    <property type="molecule type" value="Genomic_DNA"/>
</dbReference>
<comment type="caution">
    <text evidence="2">The sequence shown here is derived from an EMBL/GenBank/DDBJ whole genome shotgun (WGS) entry which is preliminary data.</text>
</comment>
<dbReference type="InterPro" id="IPR026960">
    <property type="entry name" value="RVT-Znf"/>
</dbReference>
<reference evidence="2 3" key="1">
    <citation type="submission" date="2024-01" db="EMBL/GenBank/DDBJ databases">
        <title>A telomere-to-telomere, gap-free genome of sweet tea (Lithocarpus litseifolius).</title>
        <authorList>
            <person name="Zhou J."/>
        </authorList>
    </citation>
    <scope>NUCLEOTIDE SEQUENCE [LARGE SCALE GENOMIC DNA]</scope>
    <source>
        <strain evidence="2">Zhou-2022a</strain>
        <tissue evidence="2">Leaf</tissue>
    </source>
</reference>
<dbReference type="Pfam" id="PF13966">
    <property type="entry name" value="zf-RVT"/>
    <property type="match status" value="1"/>
</dbReference>
<evidence type="ECO:0000259" key="1">
    <source>
        <dbReference type="Pfam" id="PF13966"/>
    </source>
</evidence>
<organism evidence="2 3">
    <name type="scientific">Lithocarpus litseifolius</name>
    <dbReference type="NCBI Taxonomy" id="425828"/>
    <lineage>
        <taxon>Eukaryota</taxon>
        <taxon>Viridiplantae</taxon>
        <taxon>Streptophyta</taxon>
        <taxon>Embryophyta</taxon>
        <taxon>Tracheophyta</taxon>
        <taxon>Spermatophyta</taxon>
        <taxon>Magnoliopsida</taxon>
        <taxon>eudicotyledons</taxon>
        <taxon>Gunneridae</taxon>
        <taxon>Pentapetalae</taxon>
        <taxon>rosids</taxon>
        <taxon>fabids</taxon>
        <taxon>Fagales</taxon>
        <taxon>Fagaceae</taxon>
        <taxon>Lithocarpus</taxon>
    </lineage>
</organism>
<dbReference type="Proteomes" id="UP001459277">
    <property type="component" value="Unassembled WGS sequence"/>
</dbReference>
<accession>A0AAW2CMH6</accession>
<protein>
    <recommendedName>
        <fullName evidence="1">Reverse transcriptase zinc-binding domain-containing protein</fullName>
    </recommendedName>
</protein>
<sequence length="209" mass="24212">MSVKSLLDNVEGISFSLPHRILQEIKSILIAVNPTQEDILIWDFSKDGWFSLKLAYLIAKRFNILNLDTRPHQWVWKASTSPRIQFFLWLCTHRTVPTKEVLGSRGLNLNLTYELCRRGSESILHTLKDCRVARTMWRDLGIEESNQEFFGLTLEDWLEKKIVELPICSQDSVFHGKSCFLKQSGLSGFIETRQSSKLGEWKRAQVLDV</sequence>
<proteinExistence type="predicted"/>